<gene>
    <name evidence="1" type="ORF">Poly41_15170</name>
</gene>
<evidence type="ECO:0000313" key="1">
    <source>
        <dbReference type="EMBL" id="TWU40682.1"/>
    </source>
</evidence>
<sequence>MIDLLVKESAGEDDSVVQRNYWLEISVCDVIHYKFAVFQPFLRGTTQVNTWRNVAKQRIEKSCLLRLNLRHNV</sequence>
<dbReference type="EMBL" id="SJPV01000002">
    <property type="protein sequence ID" value="TWU40682.1"/>
    <property type="molecule type" value="Genomic_DNA"/>
</dbReference>
<comment type="caution">
    <text evidence="1">The sequence shown here is derived from an EMBL/GenBank/DDBJ whole genome shotgun (WGS) entry which is preliminary data.</text>
</comment>
<protein>
    <submittedName>
        <fullName evidence="1">Uncharacterized protein</fullName>
    </submittedName>
</protein>
<dbReference type="Proteomes" id="UP000319143">
    <property type="component" value="Unassembled WGS sequence"/>
</dbReference>
<name>A0A5C6DVS6_9BACT</name>
<organism evidence="1 2">
    <name type="scientific">Novipirellula artificiosorum</name>
    <dbReference type="NCBI Taxonomy" id="2528016"/>
    <lineage>
        <taxon>Bacteria</taxon>
        <taxon>Pseudomonadati</taxon>
        <taxon>Planctomycetota</taxon>
        <taxon>Planctomycetia</taxon>
        <taxon>Pirellulales</taxon>
        <taxon>Pirellulaceae</taxon>
        <taxon>Novipirellula</taxon>
    </lineage>
</organism>
<evidence type="ECO:0000313" key="2">
    <source>
        <dbReference type="Proteomes" id="UP000319143"/>
    </source>
</evidence>
<proteinExistence type="predicted"/>
<accession>A0A5C6DVS6</accession>
<reference evidence="1 2" key="1">
    <citation type="submission" date="2019-02" db="EMBL/GenBank/DDBJ databases">
        <title>Deep-cultivation of Planctomycetes and their phenomic and genomic characterization uncovers novel biology.</title>
        <authorList>
            <person name="Wiegand S."/>
            <person name="Jogler M."/>
            <person name="Boedeker C."/>
            <person name="Pinto D."/>
            <person name="Vollmers J."/>
            <person name="Rivas-Marin E."/>
            <person name="Kohn T."/>
            <person name="Peeters S.H."/>
            <person name="Heuer A."/>
            <person name="Rast P."/>
            <person name="Oberbeckmann S."/>
            <person name="Bunk B."/>
            <person name="Jeske O."/>
            <person name="Meyerdierks A."/>
            <person name="Storesund J.E."/>
            <person name="Kallscheuer N."/>
            <person name="Luecker S."/>
            <person name="Lage O.M."/>
            <person name="Pohl T."/>
            <person name="Merkel B.J."/>
            <person name="Hornburger P."/>
            <person name="Mueller R.-W."/>
            <person name="Bruemmer F."/>
            <person name="Labrenz M."/>
            <person name="Spormann A.M."/>
            <person name="Op Den Camp H."/>
            <person name="Overmann J."/>
            <person name="Amann R."/>
            <person name="Jetten M.S.M."/>
            <person name="Mascher T."/>
            <person name="Medema M.H."/>
            <person name="Devos D.P."/>
            <person name="Kaster A.-K."/>
            <person name="Ovreas L."/>
            <person name="Rohde M."/>
            <person name="Galperin M.Y."/>
            <person name="Jogler C."/>
        </authorList>
    </citation>
    <scope>NUCLEOTIDE SEQUENCE [LARGE SCALE GENOMIC DNA]</scope>
    <source>
        <strain evidence="1 2">Poly41</strain>
    </source>
</reference>
<keyword evidence="2" id="KW-1185">Reference proteome</keyword>
<dbReference type="AlphaFoldDB" id="A0A5C6DVS6"/>